<feature type="compositionally biased region" description="Acidic residues" evidence="1">
    <location>
        <begin position="141"/>
        <end position="151"/>
    </location>
</feature>
<comment type="caution">
    <text evidence="2">The sequence shown here is derived from an EMBL/GenBank/DDBJ whole genome shotgun (WGS) entry which is preliminary data.</text>
</comment>
<feature type="compositionally biased region" description="Basic and acidic residues" evidence="1">
    <location>
        <begin position="131"/>
        <end position="140"/>
    </location>
</feature>
<reference evidence="2 3" key="1">
    <citation type="submission" date="2024-05" db="EMBL/GenBank/DDBJ databases">
        <authorList>
            <person name="Wallberg A."/>
        </authorList>
    </citation>
    <scope>NUCLEOTIDE SEQUENCE [LARGE SCALE GENOMIC DNA]</scope>
</reference>
<proteinExistence type="predicted"/>
<organism evidence="2 3">
    <name type="scientific">Meganyctiphanes norvegica</name>
    <name type="common">Northern krill</name>
    <name type="synonym">Thysanopoda norvegica</name>
    <dbReference type="NCBI Taxonomy" id="48144"/>
    <lineage>
        <taxon>Eukaryota</taxon>
        <taxon>Metazoa</taxon>
        <taxon>Ecdysozoa</taxon>
        <taxon>Arthropoda</taxon>
        <taxon>Crustacea</taxon>
        <taxon>Multicrustacea</taxon>
        <taxon>Malacostraca</taxon>
        <taxon>Eumalacostraca</taxon>
        <taxon>Eucarida</taxon>
        <taxon>Euphausiacea</taxon>
        <taxon>Euphausiidae</taxon>
        <taxon>Meganyctiphanes</taxon>
    </lineage>
</organism>
<feature type="compositionally biased region" description="Basic residues" evidence="1">
    <location>
        <begin position="60"/>
        <end position="74"/>
    </location>
</feature>
<feature type="region of interest" description="Disordered" evidence="1">
    <location>
        <begin position="114"/>
        <end position="151"/>
    </location>
</feature>
<dbReference type="Proteomes" id="UP001497623">
    <property type="component" value="Unassembled WGS sequence"/>
</dbReference>
<accession>A0AAV2SVG5</accession>
<evidence type="ECO:0000313" key="3">
    <source>
        <dbReference type="Proteomes" id="UP001497623"/>
    </source>
</evidence>
<dbReference type="EMBL" id="CAXKWB010153206">
    <property type="protein sequence ID" value="CAL4248561.1"/>
    <property type="molecule type" value="Genomic_DNA"/>
</dbReference>
<keyword evidence="3" id="KW-1185">Reference proteome</keyword>
<feature type="compositionally biased region" description="Basic and acidic residues" evidence="1">
    <location>
        <begin position="31"/>
        <end position="46"/>
    </location>
</feature>
<feature type="region of interest" description="Disordered" evidence="1">
    <location>
        <begin position="31"/>
        <end position="74"/>
    </location>
</feature>
<sequence>MSMENEENGNKRRRERYVTCSEETLEEMEKYVDDKFDDKSKDMENRRSKRSQHLNSQSKGRGRPTIKTNKKQLLRKCYENQNKLYGFVQRVLPRCTPSKAKNHDITQFKDCNIEGADDEDKSPPAKTKKYGNRETDKDNSENENEANGVEDEVLVDKNNDKEVEDEENVAKEVEVFEDEIFIDDDGDNIIEGYASRKKCIDCEKIYQDKENDNENRKCRICKCSEHGCLKGIRSVTSKGTCGCAESACN</sequence>
<evidence type="ECO:0000313" key="2">
    <source>
        <dbReference type="EMBL" id="CAL4248561.1"/>
    </source>
</evidence>
<name>A0AAV2SVG5_MEGNR</name>
<dbReference type="AlphaFoldDB" id="A0AAV2SVG5"/>
<protein>
    <submittedName>
        <fullName evidence="2">Uncharacterized protein</fullName>
    </submittedName>
</protein>
<gene>
    <name evidence="2" type="ORF">MNOR_LOCUS41448</name>
</gene>
<evidence type="ECO:0000256" key="1">
    <source>
        <dbReference type="SAM" id="MobiDB-lite"/>
    </source>
</evidence>
<feature type="region of interest" description="Disordered" evidence="1">
    <location>
        <begin position="1"/>
        <end position="20"/>
    </location>
</feature>